<gene>
    <name evidence="4" type="ORF">B0J11DRAFT_512193</name>
</gene>
<evidence type="ECO:0008006" key="6">
    <source>
        <dbReference type="Google" id="ProtNLM"/>
    </source>
</evidence>
<evidence type="ECO:0000259" key="2">
    <source>
        <dbReference type="PROSITE" id="PS50090"/>
    </source>
</evidence>
<feature type="compositionally biased region" description="Low complexity" evidence="1">
    <location>
        <begin position="32"/>
        <end position="43"/>
    </location>
</feature>
<feature type="domain" description="Myb-like" evidence="2">
    <location>
        <begin position="86"/>
        <end position="130"/>
    </location>
</feature>
<accession>A0A9P9I828</accession>
<dbReference type="PROSITE" id="PS50090">
    <property type="entry name" value="MYB_LIKE"/>
    <property type="match status" value="1"/>
</dbReference>
<evidence type="ECO:0000256" key="1">
    <source>
        <dbReference type="SAM" id="MobiDB-lite"/>
    </source>
</evidence>
<dbReference type="InterPro" id="IPR017930">
    <property type="entry name" value="Myb_dom"/>
</dbReference>
<dbReference type="Pfam" id="PF00249">
    <property type="entry name" value="Myb_DNA-binding"/>
    <property type="match status" value="1"/>
</dbReference>
<organism evidence="4 5">
    <name type="scientific">Dendryphion nanum</name>
    <dbReference type="NCBI Taxonomy" id="256645"/>
    <lineage>
        <taxon>Eukaryota</taxon>
        <taxon>Fungi</taxon>
        <taxon>Dikarya</taxon>
        <taxon>Ascomycota</taxon>
        <taxon>Pezizomycotina</taxon>
        <taxon>Dothideomycetes</taxon>
        <taxon>Pleosporomycetidae</taxon>
        <taxon>Pleosporales</taxon>
        <taxon>Torulaceae</taxon>
        <taxon>Dendryphion</taxon>
    </lineage>
</organism>
<feature type="region of interest" description="Disordered" evidence="1">
    <location>
        <begin position="1"/>
        <end position="44"/>
    </location>
</feature>
<comment type="caution">
    <text evidence="4">The sequence shown here is derived from an EMBL/GenBank/DDBJ whole genome shotgun (WGS) entry which is preliminary data.</text>
</comment>
<dbReference type="CDD" id="cd00167">
    <property type="entry name" value="SANT"/>
    <property type="match status" value="1"/>
</dbReference>
<dbReference type="SMART" id="SM00717">
    <property type="entry name" value="SANT"/>
    <property type="match status" value="1"/>
</dbReference>
<dbReference type="PROSITE" id="PS51294">
    <property type="entry name" value="HTH_MYB"/>
    <property type="match status" value="1"/>
</dbReference>
<evidence type="ECO:0000313" key="4">
    <source>
        <dbReference type="EMBL" id="KAH7111331.1"/>
    </source>
</evidence>
<keyword evidence="5" id="KW-1185">Reference proteome</keyword>
<protein>
    <recommendedName>
        <fullName evidence="6">Myb-like domain-containing protein</fullName>
    </recommendedName>
</protein>
<dbReference type="InterPro" id="IPR009057">
    <property type="entry name" value="Homeodomain-like_sf"/>
</dbReference>
<dbReference type="SUPFAM" id="SSF46689">
    <property type="entry name" value="Homeodomain-like"/>
    <property type="match status" value="1"/>
</dbReference>
<reference evidence="4" key="1">
    <citation type="journal article" date="2021" name="Nat. Commun.">
        <title>Genetic determinants of endophytism in the Arabidopsis root mycobiome.</title>
        <authorList>
            <person name="Mesny F."/>
            <person name="Miyauchi S."/>
            <person name="Thiergart T."/>
            <person name="Pickel B."/>
            <person name="Atanasova L."/>
            <person name="Karlsson M."/>
            <person name="Huettel B."/>
            <person name="Barry K.W."/>
            <person name="Haridas S."/>
            <person name="Chen C."/>
            <person name="Bauer D."/>
            <person name="Andreopoulos W."/>
            <person name="Pangilinan J."/>
            <person name="LaButti K."/>
            <person name="Riley R."/>
            <person name="Lipzen A."/>
            <person name="Clum A."/>
            <person name="Drula E."/>
            <person name="Henrissat B."/>
            <person name="Kohler A."/>
            <person name="Grigoriev I.V."/>
            <person name="Martin F.M."/>
            <person name="Hacquard S."/>
        </authorList>
    </citation>
    <scope>NUCLEOTIDE SEQUENCE</scope>
    <source>
        <strain evidence="4">MPI-CAGE-CH-0243</strain>
    </source>
</reference>
<dbReference type="AlphaFoldDB" id="A0A9P9I828"/>
<evidence type="ECO:0000259" key="3">
    <source>
        <dbReference type="PROSITE" id="PS51294"/>
    </source>
</evidence>
<dbReference type="InterPro" id="IPR001005">
    <property type="entry name" value="SANT/Myb"/>
</dbReference>
<dbReference type="OrthoDB" id="2143914at2759"/>
<name>A0A9P9I828_9PLEO</name>
<sequence length="130" mass="14971">MSRLTSGRPMCIKRTREYLGAGGPERHREIQSDSSDSRNASRSTNYVPYELGEYGIHLHNDTLIPQTATRTKNASIRGPFPLPPRPWSPAEDQMLVNFMKSGSKRDWDIIAKRLPNRTKRACQLRYERLN</sequence>
<proteinExistence type="predicted"/>
<dbReference type="Proteomes" id="UP000700596">
    <property type="component" value="Unassembled WGS sequence"/>
</dbReference>
<feature type="domain" description="HTH myb-type" evidence="3">
    <location>
        <begin position="85"/>
        <end position="130"/>
    </location>
</feature>
<evidence type="ECO:0000313" key="5">
    <source>
        <dbReference type="Proteomes" id="UP000700596"/>
    </source>
</evidence>
<dbReference type="EMBL" id="JAGMWT010000024">
    <property type="protein sequence ID" value="KAH7111331.1"/>
    <property type="molecule type" value="Genomic_DNA"/>
</dbReference>
<dbReference type="Gene3D" id="1.10.10.60">
    <property type="entry name" value="Homeodomain-like"/>
    <property type="match status" value="1"/>
</dbReference>